<evidence type="ECO:0000256" key="5">
    <source>
        <dbReference type="ARBA" id="ARBA00022692"/>
    </source>
</evidence>
<evidence type="ECO:0000256" key="4">
    <source>
        <dbReference type="ARBA" id="ARBA00022679"/>
    </source>
</evidence>
<evidence type="ECO:0000256" key="6">
    <source>
        <dbReference type="ARBA" id="ARBA00022989"/>
    </source>
</evidence>
<feature type="transmembrane region" description="Helical" evidence="8">
    <location>
        <begin position="144"/>
        <end position="166"/>
    </location>
</feature>
<keyword evidence="4 10" id="KW-0808">Transferase</keyword>
<organism evidence="10 11">
    <name type="scientific">Prosthecobacter vanneervenii</name>
    <dbReference type="NCBI Taxonomy" id="48466"/>
    <lineage>
        <taxon>Bacteria</taxon>
        <taxon>Pseudomonadati</taxon>
        <taxon>Verrucomicrobiota</taxon>
        <taxon>Verrucomicrobiia</taxon>
        <taxon>Verrucomicrobiales</taxon>
        <taxon>Verrucomicrobiaceae</taxon>
        <taxon>Prosthecobacter</taxon>
    </lineage>
</organism>
<evidence type="ECO:0000256" key="3">
    <source>
        <dbReference type="ARBA" id="ARBA00022676"/>
    </source>
</evidence>
<feature type="transmembrane region" description="Helical" evidence="8">
    <location>
        <begin position="24"/>
        <end position="45"/>
    </location>
</feature>
<evidence type="ECO:0000256" key="1">
    <source>
        <dbReference type="ARBA" id="ARBA00004651"/>
    </source>
</evidence>
<feature type="transmembrane region" description="Helical" evidence="8">
    <location>
        <begin position="400"/>
        <end position="419"/>
    </location>
</feature>
<evidence type="ECO:0000259" key="9">
    <source>
        <dbReference type="Pfam" id="PF13231"/>
    </source>
</evidence>
<keyword evidence="7 8" id="KW-0472">Membrane</keyword>
<feature type="transmembrane region" description="Helical" evidence="8">
    <location>
        <begin position="106"/>
        <end position="124"/>
    </location>
</feature>
<keyword evidence="3" id="KW-0328">Glycosyltransferase</keyword>
<feature type="transmembrane region" description="Helical" evidence="8">
    <location>
        <begin position="279"/>
        <end position="299"/>
    </location>
</feature>
<proteinExistence type="predicted"/>
<evidence type="ECO:0000313" key="10">
    <source>
        <dbReference type="EMBL" id="MBB5032627.1"/>
    </source>
</evidence>
<protein>
    <submittedName>
        <fullName evidence="10">4-amino-4-deoxy-L-arabinose transferase-like glycosyltransferase</fullName>
    </submittedName>
</protein>
<dbReference type="GO" id="GO:0016763">
    <property type="term" value="F:pentosyltransferase activity"/>
    <property type="evidence" value="ECO:0007669"/>
    <property type="project" value="TreeGrafter"/>
</dbReference>
<dbReference type="GO" id="GO:0009103">
    <property type="term" value="P:lipopolysaccharide biosynthetic process"/>
    <property type="evidence" value="ECO:0007669"/>
    <property type="project" value="TreeGrafter"/>
</dbReference>
<keyword evidence="5 8" id="KW-0812">Transmembrane</keyword>
<sequence>MPNGVMGLSASSFWNDPRCQRHSWWLLLVLALLLYLPGTATIPLMDRDEPRFAHATVEMMQRGTWTIPYFNGDYRFDKPPLTYWWMRLHYALLGVNELAARLHSVVAVYLTALVMAGMACRLVQDSRAGLLAGAAWLTSLQSLVHGRLCVADMPMILLVALACRALVELLTEPSSQRWGGWFWCLWLSLGAGFLAKGPIAWFVPLLALILWRWVFWRKPLPWARLQLLPGFCIALAMVAAWGVPALMETNGAFWKTGMGEHVVKRGTDVFNGRKFVPGYYLLTTWLSLFPWMGFALPVWCSLRANWTAQTSFLAAWFLAPQIIFFFYATQLPHYVMPGYPAFIVLLALAWRHRTPEDAAKLPGAAKWLPFALSALLLAGWGFLVAMPISNAGVRTLLCSALLLLTCVLVLGGFVAAAVWKQGLTHRNLALTCLTLLLTSASLSHLGSQLRATSIPVQVAAEIGPTSPDTALHGCGYTEPSLVFYTDHQWLFTDDLSSAKTVLQKPGPHAVVMLRREWTLDRWFKALLGTAPKGQTAKDNMALADTLKSESSGTKTQTIEGFNMARFSWAEVQLFIKR</sequence>
<evidence type="ECO:0000256" key="7">
    <source>
        <dbReference type="ARBA" id="ARBA00023136"/>
    </source>
</evidence>
<accession>A0A7W8DK07</accession>
<feature type="transmembrane region" description="Helical" evidence="8">
    <location>
        <begin position="199"/>
        <end position="215"/>
    </location>
</feature>
<dbReference type="PANTHER" id="PTHR33908">
    <property type="entry name" value="MANNOSYLTRANSFERASE YKCB-RELATED"/>
    <property type="match status" value="1"/>
</dbReference>
<feature type="transmembrane region" description="Helical" evidence="8">
    <location>
        <begin position="227"/>
        <end position="247"/>
    </location>
</feature>
<dbReference type="GO" id="GO:0005886">
    <property type="term" value="C:plasma membrane"/>
    <property type="evidence" value="ECO:0007669"/>
    <property type="project" value="UniProtKB-SubCell"/>
</dbReference>
<feature type="transmembrane region" description="Helical" evidence="8">
    <location>
        <begin position="370"/>
        <end position="388"/>
    </location>
</feature>
<reference evidence="10 11" key="1">
    <citation type="submission" date="2020-08" db="EMBL/GenBank/DDBJ databases">
        <title>Genomic Encyclopedia of Type Strains, Phase IV (KMG-IV): sequencing the most valuable type-strain genomes for metagenomic binning, comparative biology and taxonomic classification.</title>
        <authorList>
            <person name="Goeker M."/>
        </authorList>
    </citation>
    <scope>NUCLEOTIDE SEQUENCE [LARGE SCALE GENOMIC DNA]</scope>
    <source>
        <strain evidence="10 11">DSM 12252</strain>
    </source>
</reference>
<keyword evidence="11" id="KW-1185">Reference proteome</keyword>
<dbReference type="AlphaFoldDB" id="A0A7W8DK07"/>
<dbReference type="EMBL" id="JACHIG010000004">
    <property type="protein sequence ID" value="MBB5032627.1"/>
    <property type="molecule type" value="Genomic_DNA"/>
</dbReference>
<name>A0A7W8DK07_9BACT</name>
<dbReference type="Proteomes" id="UP000590740">
    <property type="component" value="Unassembled WGS sequence"/>
</dbReference>
<comment type="subcellular location">
    <subcellularLocation>
        <location evidence="1">Cell membrane</location>
        <topology evidence="1">Multi-pass membrane protein</topology>
    </subcellularLocation>
</comment>
<feature type="domain" description="Glycosyltransferase RgtA/B/C/D-like" evidence="9">
    <location>
        <begin position="77"/>
        <end position="227"/>
    </location>
</feature>
<dbReference type="InterPro" id="IPR038731">
    <property type="entry name" value="RgtA/B/C-like"/>
</dbReference>
<dbReference type="PANTHER" id="PTHR33908:SF3">
    <property type="entry name" value="UNDECAPRENYL PHOSPHATE-ALPHA-4-AMINO-4-DEOXY-L-ARABINOSE ARABINOSYL TRANSFERASE"/>
    <property type="match status" value="1"/>
</dbReference>
<dbReference type="InterPro" id="IPR050297">
    <property type="entry name" value="LipidA_mod_glycosyltrf_83"/>
</dbReference>
<dbReference type="Pfam" id="PF13231">
    <property type="entry name" value="PMT_2"/>
    <property type="match status" value="1"/>
</dbReference>
<keyword evidence="2" id="KW-1003">Cell membrane</keyword>
<dbReference type="GO" id="GO:0010041">
    <property type="term" value="P:response to iron(III) ion"/>
    <property type="evidence" value="ECO:0007669"/>
    <property type="project" value="TreeGrafter"/>
</dbReference>
<evidence type="ECO:0000256" key="2">
    <source>
        <dbReference type="ARBA" id="ARBA00022475"/>
    </source>
</evidence>
<evidence type="ECO:0000256" key="8">
    <source>
        <dbReference type="SAM" id="Phobius"/>
    </source>
</evidence>
<feature type="transmembrane region" description="Helical" evidence="8">
    <location>
        <begin position="178"/>
        <end position="193"/>
    </location>
</feature>
<keyword evidence="6 8" id="KW-1133">Transmembrane helix</keyword>
<evidence type="ECO:0000313" key="11">
    <source>
        <dbReference type="Proteomes" id="UP000590740"/>
    </source>
</evidence>
<gene>
    <name evidence="10" type="ORF">HNQ65_002209</name>
</gene>
<feature type="transmembrane region" description="Helical" evidence="8">
    <location>
        <begin position="311"/>
        <end position="328"/>
    </location>
</feature>
<comment type="caution">
    <text evidence="10">The sequence shown here is derived from an EMBL/GenBank/DDBJ whole genome shotgun (WGS) entry which is preliminary data.</text>
</comment>